<evidence type="ECO:0000313" key="4">
    <source>
        <dbReference type="Proteomes" id="UP001497744"/>
    </source>
</evidence>
<protein>
    <submittedName>
        <fullName evidence="3">ABC-transporter, putative</fullName>
    </submittedName>
</protein>
<feature type="region of interest" description="Disordered" evidence="1">
    <location>
        <begin position="88"/>
        <end position="113"/>
    </location>
</feature>
<accession>A0AAV4LWX0</accession>
<comment type="caution">
    <text evidence="3">The sequence shown here is derived from an EMBL/GenBank/DDBJ whole genome shotgun (WGS) entry which is preliminary data.</text>
</comment>
<dbReference type="Proteomes" id="UP001497744">
    <property type="component" value="Unassembled WGS sequence"/>
</dbReference>
<dbReference type="EMBL" id="BPLF01000003">
    <property type="protein sequence ID" value="GIX64250.1"/>
    <property type="molecule type" value="Genomic_DNA"/>
</dbReference>
<name>A0AAV4LWX0_BABCB</name>
<feature type="domain" description="5'-3' DNA helicase ZGRF1-like N-terminal" evidence="2">
    <location>
        <begin position="5"/>
        <end position="84"/>
    </location>
</feature>
<evidence type="ECO:0000313" key="3">
    <source>
        <dbReference type="EMBL" id="GIX64250.1"/>
    </source>
</evidence>
<dbReference type="GeneID" id="94195731"/>
<feature type="region of interest" description="Disordered" evidence="1">
    <location>
        <begin position="156"/>
        <end position="184"/>
    </location>
</feature>
<gene>
    <name evidence="3" type="ORF">BcabD6B2_36850</name>
</gene>
<dbReference type="InterPro" id="IPR018838">
    <property type="entry name" value="ZGRF1-like_N"/>
</dbReference>
<organism evidence="3 4">
    <name type="scientific">Babesia caballi</name>
    <dbReference type="NCBI Taxonomy" id="5871"/>
    <lineage>
        <taxon>Eukaryota</taxon>
        <taxon>Sar</taxon>
        <taxon>Alveolata</taxon>
        <taxon>Apicomplexa</taxon>
        <taxon>Aconoidasida</taxon>
        <taxon>Piroplasmida</taxon>
        <taxon>Babesiidae</taxon>
        <taxon>Babesia</taxon>
    </lineage>
</organism>
<dbReference type="RefSeq" id="XP_067716319.1">
    <property type="nucleotide sequence ID" value="XM_067860218.1"/>
</dbReference>
<reference evidence="3 4" key="1">
    <citation type="submission" date="2021-06" db="EMBL/GenBank/DDBJ databases">
        <title>Genome sequence of Babesia caballi.</title>
        <authorList>
            <person name="Yamagishi J."/>
            <person name="Kidaka T."/>
            <person name="Ochi A."/>
        </authorList>
    </citation>
    <scope>NUCLEOTIDE SEQUENCE [LARGE SCALE GENOMIC DNA]</scope>
    <source>
        <strain evidence="3">USDA-D6B2</strain>
    </source>
</reference>
<dbReference type="Pfam" id="PF10382">
    <property type="entry name" value="ZGRF1-like_N"/>
    <property type="match status" value="1"/>
</dbReference>
<evidence type="ECO:0000259" key="2">
    <source>
        <dbReference type="Pfam" id="PF10382"/>
    </source>
</evidence>
<proteinExistence type="predicted"/>
<sequence>MATREYLCLFARNCDKKNKTWRDGVIYVHETHRFARVSLYEVDANNGATHSAVDSFDLFNHKYDSLKGEVITSPRYIVNVFDVNPNAKHSSAAPRSAKVDKRDTPVGGGQVARTPALGTCRAFKKYRISSSTMPNSLQALPSAPNNYGRYQVNDRSALEDERTSMENARVNDPSAYTTQSPRGRDVSFLNQRVDSLEFKPDDSFASRLTESASVSYAVQKHMHQTLPLMGSPDSASGVTRKLDVATPKRMQNGSSPRISPRHGRITIAQNTWAEEHPRKTVGSFEGASVAPSSYKLSVTSPSHESLGIHLGDDMLVHLLKAEDEGTGSPKALEEAPIVDAELLDCIESALDHFGEVKLDS</sequence>
<keyword evidence="4" id="KW-1185">Reference proteome</keyword>
<evidence type="ECO:0000256" key="1">
    <source>
        <dbReference type="SAM" id="MobiDB-lite"/>
    </source>
</evidence>
<dbReference type="AlphaFoldDB" id="A0AAV4LWX0"/>